<evidence type="ECO:0000313" key="2">
    <source>
        <dbReference type="Proteomes" id="UP000463961"/>
    </source>
</evidence>
<dbReference type="EMBL" id="AP022345">
    <property type="protein sequence ID" value="BBU68664.1"/>
    <property type="molecule type" value="Genomic_DNA"/>
</dbReference>
<evidence type="ECO:0000313" key="1">
    <source>
        <dbReference type="EMBL" id="BBU68664.1"/>
    </source>
</evidence>
<dbReference type="RefSeq" id="WP_162050562.1">
    <property type="nucleotide sequence ID" value="NZ_AP022345.1"/>
</dbReference>
<proteinExistence type="predicted"/>
<accession>A0A7R6TP42</accession>
<protein>
    <submittedName>
        <fullName evidence="1">Uncharacterized protein</fullName>
    </submittedName>
</protein>
<gene>
    <name evidence="1" type="ORF">ICHIAU1_09470</name>
</gene>
<dbReference type="AlphaFoldDB" id="A0A7R6TP42"/>
<keyword evidence="2" id="KW-1185">Reference proteome</keyword>
<name>A0A7R6TP42_9RHOO</name>
<dbReference type="Proteomes" id="UP000463961">
    <property type="component" value="Chromosome"/>
</dbReference>
<organism evidence="1 2">
    <name type="scientific">Fluviibacter phosphoraccumulans</name>
    <dbReference type="NCBI Taxonomy" id="1751046"/>
    <lineage>
        <taxon>Bacteria</taxon>
        <taxon>Pseudomonadati</taxon>
        <taxon>Pseudomonadota</taxon>
        <taxon>Betaproteobacteria</taxon>
        <taxon>Rhodocyclales</taxon>
        <taxon>Fluviibacteraceae</taxon>
        <taxon>Fluviibacter</taxon>
    </lineage>
</organism>
<sequence>MDKKENRSVDPVGIAEIATDPAKNAALVIRSFFQEGEPDVRTALEIMDKTIAEVQAGSMKPAEAILVSQAKALDSLFMSFVMIAQKNAKNTKTLEPLMRIALKAQNQCRATIQTLNEVKNPRSVAYVQQANISNGHQQVNNGLAGEKNQIEQNKLSGEESALLKNERTSQAAIRTGPKMEAMGEIVWSEIGGGEIQGVTERIQRRVKAEVEKGFQDAP</sequence>
<reference evidence="2" key="1">
    <citation type="submission" date="2020-01" db="EMBL/GenBank/DDBJ databases">
        <title>Phosphoaccumulans saitamaens gen. nov., sp. nov., a polyphosphate accumulating bacterium isolated from surface river water.</title>
        <authorList>
            <person name="Watanabe K."/>
            <person name="Suda W."/>
        </authorList>
    </citation>
    <scope>NUCLEOTIDE SEQUENCE [LARGE SCALE GENOMIC DNA]</scope>
    <source>
        <strain evidence="2">ICHIAU1</strain>
    </source>
</reference>
<dbReference type="OrthoDB" id="8545738at2"/>